<dbReference type="GO" id="GO:0016226">
    <property type="term" value="P:iron-sulfur cluster assembly"/>
    <property type="evidence" value="ECO:0007669"/>
    <property type="project" value="InterPro"/>
</dbReference>
<dbReference type="GO" id="GO:0051539">
    <property type="term" value="F:4 iron, 4 sulfur cluster binding"/>
    <property type="evidence" value="ECO:0007669"/>
    <property type="project" value="TreeGrafter"/>
</dbReference>
<reference evidence="6 7" key="1">
    <citation type="journal article" date="2018" name="Microbiome">
        <title>Fine metagenomic profile of the Mediterranean stratified and mixed water columns revealed by assembly and recruitment.</title>
        <authorList>
            <person name="Haro-Moreno J.M."/>
            <person name="Lopez-Perez M."/>
            <person name="De La Torre J.R."/>
            <person name="Picazo A."/>
            <person name="Camacho A."/>
            <person name="Rodriguez-Valera F."/>
        </authorList>
    </citation>
    <scope>NUCLEOTIDE SEQUENCE [LARGE SCALE GENOMIC DNA]</scope>
    <source>
        <strain evidence="6">MED-G82</strain>
    </source>
</reference>
<evidence type="ECO:0000256" key="1">
    <source>
        <dbReference type="ARBA" id="ARBA00022723"/>
    </source>
</evidence>
<dbReference type="PANTHER" id="PTHR42961:SF2">
    <property type="entry name" value="IRON-SULFUR PROTEIN NUBPL"/>
    <property type="match status" value="1"/>
</dbReference>
<dbReference type="GO" id="GO:0046872">
    <property type="term" value="F:metal ion binding"/>
    <property type="evidence" value="ECO:0007669"/>
    <property type="project" value="UniProtKB-KW"/>
</dbReference>
<keyword evidence="3 6" id="KW-0067">ATP-binding</keyword>
<dbReference type="AlphaFoldDB" id="A0A368BVA2"/>
<keyword evidence="5" id="KW-0411">Iron-sulfur</keyword>
<comment type="caution">
    <text evidence="6">The sequence shown here is derived from an EMBL/GenBank/DDBJ whole genome shotgun (WGS) entry which is preliminary data.</text>
</comment>
<gene>
    <name evidence="6" type="ORF">DBW96_03070</name>
</gene>
<dbReference type="InterPro" id="IPR027417">
    <property type="entry name" value="P-loop_NTPase"/>
</dbReference>
<dbReference type="EMBL" id="QOPE01000021">
    <property type="protein sequence ID" value="RCL40797.1"/>
    <property type="molecule type" value="Genomic_DNA"/>
</dbReference>
<dbReference type="PROSITE" id="PS01215">
    <property type="entry name" value="MRP"/>
    <property type="match status" value="1"/>
</dbReference>
<dbReference type="InterPro" id="IPR044304">
    <property type="entry name" value="NUBPL-like"/>
</dbReference>
<evidence type="ECO:0000256" key="4">
    <source>
        <dbReference type="ARBA" id="ARBA00023004"/>
    </source>
</evidence>
<dbReference type="PANTHER" id="PTHR42961">
    <property type="entry name" value="IRON-SULFUR PROTEIN NUBPL"/>
    <property type="match status" value="1"/>
</dbReference>
<evidence type="ECO:0000256" key="2">
    <source>
        <dbReference type="ARBA" id="ARBA00022741"/>
    </source>
</evidence>
<dbReference type="InterPro" id="IPR019591">
    <property type="entry name" value="Mrp/NBP35_ATP-bd"/>
</dbReference>
<sequence>MSIKKTIAIASAKGGVGKSSITSLLAKKLSKDFSIGILDADIYGPNQHIIFDVTSAKPEIIEEDHKKRFIPLNVEGIRLNSMGFILDNEKAAIWRGPMLSGAIKQLSELTKWGDLDYLLIDMPPGTGDAYLTVASEIKPDGVILVTSNSKLAVSDTLKSVQVFKKLNLLCMGFILNMVDDSQGKFILSTDEIEKMLSTKFLGSIPLYDEIRNFNFDSIDDSLFGIVDNVINV</sequence>
<name>A0A368BVA2_9GAMM</name>
<keyword evidence="2" id="KW-0547">Nucleotide-binding</keyword>
<dbReference type="Proteomes" id="UP000253307">
    <property type="component" value="Unassembled WGS sequence"/>
</dbReference>
<organism evidence="6 7">
    <name type="scientific">SAR86 cluster bacterium</name>
    <dbReference type="NCBI Taxonomy" id="2030880"/>
    <lineage>
        <taxon>Bacteria</taxon>
        <taxon>Pseudomonadati</taxon>
        <taxon>Pseudomonadota</taxon>
        <taxon>Gammaproteobacteria</taxon>
        <taxon>SAR86 cluster</taxon>
    </lineage>
</organism>
<dbReference type="InterPro" id="IPR033756">
    <property type="entry name" value="YlxH/NBP35"/>
</dbReference>
<dbReference type="SUPFAM" id="SSF52540">
    <property type="entry name" value="P-loop containing nucleoside triphosphate hydrolases"/>
    <property type="match status" value="1"/>
</dbReference>
<keyword evidence="4" id="KW-0408">Iron</keyword>
<dbReference type="Pfam" id="PF10609">
    <property type="entry name" value="ParA"/>
    <property type="match status" value="1"/>
</dbReference>
<evidence type="ECO:0000256" key="3">
    <source>
        <dbReference type="ARBA" id="ARBA00022840"/>
    </source>
</evidence>
<dbReference type="GO" id="GO:0140663">
    <property type="term" value="F:ATP-dependent FeS chaperone activity"/>
    <property type="evidence" value="ECO:0007669"/>
    <property type="project" value="InterPro"/>
</dbReference>
<dbReference type="GO" id="GO:0005524">
    <property type="term" value="F:ATP binding"/>
    <property type="evidence" value="ECO:0007669"/>
    <property type="project" value="UniProtKB-KW"/>
</dbReference>
<evidence type="ECO:0000313" key="6">
    <source>
        <dbReference type="EMBL" id="RCL40797.1"/>
    </source>
</evidence>
<accession>A0A368BVA2</accession>
<evidence type="ECO:0000313" key="7">
    <source>
        <dbReference type="Proteomes" id="UP000253307"/>
    </source>
</evidence>
<dbReference type="Gene3D" id="3.40.50.300">
    <property type="entry name" value="P-loop containing nucleotide triphosphate hydrolases"/>
    <property type="match status" value="1"/>
</dbReference>
<keyword evidence="1" id="KW-0479">Metal-binding</keyword>
<dbReference type="InterPro" id="IPR000808">
    <property type="entry name" value="Mrp-like_CS"/>
</dbReference>
<dbReference type="CDD" id="cd02037">
    <property type="entry name" value="Mrp_NBP35"/>
    <property type="match status" value="1"/>
</dbReference>
<proteinExistence type="predicted"/>
<evidence type="ECO:0000256" key="5">
    <source>
        <dbReference type="ARBA" id="ARBA00023014"/>
    </source>
</evidence>
<protein>
    <submittedName>
        <fullName evidence="6">ATP-binding protein</fullName>
    </submittedName>
</protein>